<name>A0A4Y3WX82_9PSEU</name>
<keyword evidence="2" id="KW-1185">Reference proteome</keyword>
<dbReference type="EMBL" id="BJNG01000062">
    <property type="protein sequence ID" value="GEC22871.1"/>
    <property type="molecule type" value="Genomic_DNA"/>
</dbReference>
<dbReference type="AlphaFoldDB" id="A0A4Y3WX82"/>
<sequence length="470" mass="51265">MARSGEVELKDQGVTVASGPIVLSVTGHVGRRIRVDGVDRRLSAGPTGVLALDYTRSTGFHRVEIDGQAFWFATEDHKLRLEGITRMLSHLKNLGTGWTGQALFSDGSGYLDPHVVYGWLDANANDALDAIQGVLTAPRTDDVSIRVLSRRGGSSVLAVPTMRFLRSDPQRNVVEQEGGLLTVAGRAYNPARVVARRRQRTVDTVPNRRAVHLLGLLHQLLSELMRAQLPAVPMARCRLWRERVGRLSTQPLAVKLRLKPNALALPRRGPEFTDRSYIKVYDFARTVGGFGWTASADPARRYSYIESADRIYQAYAAHRVASVLRLAQTSGIFGSAPLAFTGPEFDLYYDAVPPVDVLASWRARTPVPDASRPDLLLHERATGKVAVLDAKYRVGGDGQASEDSRKEVAAYQNLYGLSSVAILYPGVGSEARVISDQGESVVEIPVVGPGDGLEQAIGLVLDRLQSPPYV</sequence>
<dbReference type="OrthoDB" id="4775343at2"/>
<evidence type="ECO:0008006" key="3">
    <source>
        <dbReference type="Google" id="ProtNLM"/>
    </source>
</evidence>
<protein>
    <recommendedName>
        <fullName evidence="3">McrBC 5-methylcytosine restriction system component</fullName>
    </recommendedName>
</protein>
<dbReference type="RefSeq" id="WP_141282747.1">
    <property type="nucleotide sequence ID" value="NZ_BJNG01000062.1"/>
</dbReference>
<reference evidence="1 2" key="1">
    <citation type="submission" date="2019-06" db="EMBL/GenBank/DDBJ databases">
        <title>Whole genome shotgun sequence of Pseudonocardia hydrocarbonoxydans NBRC 14498.</title>
        <authorList>
            <person name="Hosoyama A."/>
            <person name="Uohara A."/>
            <person name="Ohji S."/>
            <person name="Ichikawa N."/>
        </authorList>
    </citation>
    <scope>NUCLEOTIDE SEQUENCE [LARGE SCALE GENOMIC DNA]</scope>
    <source>
        <strain evidence="1 2">NBRC 14498</strain>
    </source>
</reference>
<proteinExistence type="predicted"/>
<gene>
    <name evidence="1" type="ORF">PHY01_51540</name>
</gene>
<evidence type="ECO:0000313" key="1">
    <source>
        <dbReference type="EMBL" id="GEC22871.1"/>
    </source>
</evidence>
<dbReference type="Proteomes" id="UP000320338">
    <property type="component" value="Unassembled WGS sequence"/>
</dbReference>
<evidence type="ECO:0000313" key="2">
    <source>
        <dbReference type="Proteomes" id="UP000320338"/>
    </source>
</evidence>
<accession>A0A4Y3WX82</accession>
<comment type="caution">
    <text evidence="1">The sequence shown here is derived from an EMBL/GenBank/DDBJ whole genome shotgun (WGS) entry which is preliminary data.</text>
</comment>
<organism evidence="1 2">
    <name type="scientific">Pseudonocardia hydrocarbonoxydans</name>
    <dbReference type="NCBI Taxonomy" id="76726"/>
    <lineage>
        <taxon>Bacteria</taxon>
        <taxon>Bacillati</taxon>
        <taxon>Actinomycetota</taxon>
        <taxon>Actinomycetes</taxon>
        <taxon>Pseudonocardiales</taxon>
        <taxon>Pseudonocardiaceae</taxon>
        <taxon>Pseudonocardia</taxon>
    </lineage>
</organism>